<organism evidence="1">
    <name type="scientific">marine sediment metagenome</name>
    <dbReference type="NCBI Taxonomy" id="412755"/>
    <lineage>
        <taxon>unclassified sequences</taxon>
        <taxon>metagenomes</taxon>
        <taxon>ecological metagenomes</taxon>
    </lineage>
</organism>
<accession>A0A0F9Y2G5</accession>
<name>A0A0F9Y2G5_9ZZZZ</name>
<dbReference type="Pfam" id="PF05708">
    <property type="entry name" value="Peptidase_C92"/>
    <property type="match status" value="1"/>
</dbReference>
<sequence>MTRFRYKIQKAVFGFIGDIRWHGLLRPFWITVNARTFQLKGKHYRAVEKLIQPGDILIRRFEGYLDRALIPGWFNHGGIYVGEIGGQDHMVIHAISDGVVVDDLIDFMKTDHVIVLRSEKWRSGEAIKRAKAAIGSDYDFAFEFNDTLRFSCTELVSHCYPGVIKGNRRFGRYTVVADDIVNTKTLEVVWDSRESD</sequence>
<dbReference type="EMBL" id="LAZR01000049">
    <property type="protein sequence ID" value="KKN98843.1"/>
    <property type="molecule type" value="Genomic_DNA"/>
</dbReference>
<protein>
    <submittedName>
        <fullName evidence="1">Uncharacterized protein</fullName>
    </submittedName>
</protein>
<proteinExistence type="predicted"/>
<comment type="caution">
    <text evidence="1">The sequence shown here is derived from an EMBL/GenBank/DDBJ whole genome shotgun (WGS) entry which is preliminary data.</text>
</comment>
<evidence type="ECO:0000313" key="1">
    <source>
        <dbReference type="EMBL" id="KKN98843.1"/>
    </source>
</evidence>
<gene>
    <name evidence="1" type="ORF">LCGC14_0140840</name>
</gene>
<dbReference type="InterPro" id="IPR024453">
    <property type="entry name" value="Peptidase_C92"/>
</dbReference>
<dbReference type="InterPro" id="IPR038765">
    <property type="entry name" value="Papain-like_cys_pep_sf"/>
</dbReference>
<dbReference type="AlphaFoldDB" id="A0A0F9Y2G5"/>
<dbReference type="Gene3D" id="3.90.1720.10">
    <property type="entry name" value="endopeptidase domain like (from Nostoc punctiforme)"/>
    <property type="match status" value="1"/>
</dbReference>
<dbReference type="SUPFAM" id="SSF54001">
    <property type="entry name" value="Cysteine proteinases"/>
    <property type="match status" value="1"/>
</dbReference>
<reference evidence="1" key="1">
    <citation type="journal article" date="2015" name="Nature">
        <title>Complex archaea that bridge the gap between prokaryotes and eukaryotes.</title>
        <authorList>
            <person name="Spang A."/>
            <person name="Saw J.H."/>
            <person name="Jorgensen S.L."/>
            <person name="Zaremba-Niedzwiedzka K."/>
            <person name="Martijn J."/>
            <person name="Lind A.E."/>
            <person name="van Eijk R."/>
            <person name="Schleper C."/>
            <person name="Guy L."/>
            <person name="Ettema T.J."/>
        </authorList>
    </citation>
    <scope>NUCLEOTIDE SEQUENCE</scope>
</reference>